<evidence type="ECO:0000313" key="3">
    <source>
        <dbReference type="EMBL" id="GGD28599.1"/>
    </source>
</evidence>
<dbReference type="Proteomes" id="UP000642571">
    <property type="component" value="Unassembled WGS sequence"/>
</dbReference>
<accession>A0ABQ1QI76</accession>
<name>A0ABQ1QI76_9BACI</name>
<dbReference type="CDD" id="cd03808">
    <property type="entry name" value="GT4_CapM-like"/>
    <property type="match status" value="1"/>
</dbReference>
<evidence type="ECO:0000259" key="1">
    <source>
        <dbReference type="Pfam" id="PF00534"/>
    </source>
</evidence>
<dbReference type="RefSeq" id="WP_188656116.1">
    <property type="nucleotide sequence ID" value="NZ_BMIN01000027.1"/>
</dbReference>
<feature type="domain" description="Glycosyl transferase family 1" evidence="1">
    <location>
        <begin position="191"/>
        <end position="355"/>
    </location>
</feature>
<comment type="caution">
    <text evidence="3">The sequence shown here is derived from an EMBL/GenBank/DDBJ whole genome shotgun (WGS) entry which is preliminary data.</text>
</comment>
<dbReference type="InterPro" id="IPR001296">
    <property type="entry name" value="Glyco_trans_1"/>
</dbReference>
<dbReference type="PANTHER" id="PTHR12526:SF630">
    <property type="entry name" value="GLYCOSYLTRANSFERASE"/>
    <property type="match status" value="1"/>
</dbReference>
<dbReference type="Gene3D" id="3.40.50.2000">
    <property type="entry name" value="Glycogen Phosphorylase B"/>
    <property type="match status" value="2"/>
</dbReference>
<evidence type="ECO:0000313" key="4">
    <source>
        <dbReference type="Proteomes" id="UP000642571"/>
    </source>
</evidence>
<dbReference type="EMBL" id="BMIN01000027">
    <property type="protein sequence ID" value="GGD28599.1"/>
    <property type="molecule type" value="Genomic_DNA"/>
</dbReference>
<reference evidence="4" key="1">
    <citation type="journal article" date="2019" name="Int. J. Syst. Evol. Microbiol.">
        <title>The Global Catalogue of Microorganisms (GCM) 10K type strain sequencing project: providing services to taxonomists for standard genome sequencing and annotation.</title>
        <authorList>
            <consortium name="The Broad Institute Genomics Platform"/>
            <consortium name="The Broad Institute Genome Sequencing Center for Infectious Disease"/>
            <person name="Wu L."/>
            <person name="Ma J."/>
        </authorList>
    </citation>
    <scope>NUCLEOTIDE SEQUENCE [LARGE SCALE GENOMIC DNA]</scope>
    <source>
        <strain evidence="4">CGMCC 1.15353</strain>
    </source>
</reference>
<dbReference type="Pfam" id="PF00534">
    <property type="entry name" value="Glycos_transf_1"/>
    <property type="match status" value="1"/>
</dbReference>
<sequence>MKILFVATLSNTVNSFLVPHIKLLIRKGHNVDVAFNKKRQPSQELLDLGCRIFEVEFQRSPLKKKNIHAYKRIKKIITNEKYDLVHTHTPIASLITRYACKNIGGLKVLYTAHGFHFLKGSSIKNWLIYYPMEKIAAKWTDGLITINNEDYFRANNSIRLRKPNSSSVFKTNGIGLNLSKFSPTSAEKKINLRRKYKYSESDFILVYVAELNSNKHQDLLLDSLSLLKNKIPNLKLLLVGEGKLESLYKERVNNLGLSSNVDFLGFRTDIPDLLKLADVGVASSKREGLPVNVMEVMATGLPLVVTNTRGHNDLVVNEENGYLINGNDTNGFASAVYKLYSNEDLRRKLGEKSIKKVEEYSEENVLEQLDGIYSLYI</sequence>
<protein>
    <submittedName>
        <fullName evidence="3">Glycosyltransferase EpsD</fullName>
    </submittedName>
</protein>
<dbReference type="PANTHER" id="PTHR12526">
    <property type="entry name" value="GLYCOSYLTRANSFERASE"/>
    <property type="match status" value="1"/>
</dbReference>
<feature type="domain" description="Glycosyltransferase subfamily 4-like N-terminal" evidence="2">
    <location>
        <begin position="2"/>
        <end position="146"/>
    </location>
</feature>
<dbReference type="SUPFAM" id="SSF53756">
    <property type="entry name" value="UDP-Glycosyltransferase/glycogen phosphorylase"/>
    <property type="match status" value="1"/>
</dbReference>
<proteinExistence type="predicted"/>
<evidence type="ECO:0000259" key="2">
    <source>
        <dbReference type="Pfam" id="PF13477"/>
    </source>
</evidence>
<dbReference type="Pfam" id="PF13477">
    <property type="entry name" value="Glyco_trans_4_2"/>
    <property type="match status" value="1"/>
</dbReference>
<dbReference type="InterPro" id="IPR028098">
    <property type="entry name" value="Glyco_trans_4-like_N"/>
</dbReference>
<organism evidence="3 4">
    <name type="scientific">Pontibacillus salipaludis</name>
    <dbReference type="NCBI Taxonomy" id="1697394"/>
    <lineage>
        <taxon>Bacteria</taxon>
        <taxon>Bacillati</taxon>
        <taxon>Bacillota</taxon>
        <taxon>Bacilli</taxon>
        <taxon>Bacillales</taxon>
        <taxon>Bacillaceae</taxon>
        <taxon>Pontibacillus</taxon>
    </lineage>
</organism>
<gene>
    <name evidence="3" type="primary">epsD</name>
    <name evidence="3" type="ORF">GCM10011389_40200</name>
</gene>
<keyword evidence="4" id="KW-1185">Reference proteome</keyword>